<accession>A0AAV4G824</accession>
<evidence type="ECO:0000313" key="3">
    <source>
        <dbReference type="Proteomes" id="UP000762676"/>
    </source>
</evidence>
<reference evidence="2 3" key="1">
    <citation type="journal article" date="2021" name="Elife">
        <title>Chloroplast acquisition without the gene transfer in kleptoplastic sea slugs, Plakobranchus ocellatus.</title>
        <authorList>
            <person name="Maeda T."/>
            <person name="Takahashi S."/>
            <person name="Yoshida T."/>
            <person name="Shimamura S."/>
            <person name="Takaki Y."/>
            <person name="Nagai Y."/>
            <person name="Toyoda A."/>
            <person name="Suzuki Y."/>
            <person name="Arimoto A."/>
            <person name="Ishii H."/>
            <person name="Satoh N."/>
            <person name="Nishiyama T."/>
            <person name="Hasebe M."/>
            <person name="Maruyama T."/>
            <person name="Minagawa J."/>
            <person name="Obokata J."/>
            <person name="Shigenobu S."/>
        </authorList>
    </citation>
    <scope>NUCLEOTIDE SEQUENCE [LARGE SCALE GENOMIC DNA]</scope>
</reference>
<protein>
    <recommendedName>
        <fullName evidence="4">Secreted protein</fullName>
    </recommendedName>
</protein>
<proteinExistence type="predicted"/>
<name>A0AAV4G824_9GAST</name>
<dbReference type="Proteomes" id="UP000762676">
    <property type="component" value="Unassembled WGS sequence"/>
</dbReference>
<evidence type="ECO:0008006" key="4">
    <source>
        <dbReference type="Google" id="ProtNLM"/>
    </source>
</evidence>
<comment type="caution">
    <text evidence="2">The sequence shown here is derived from an EMBL/GenBank/DDBJ whole genome shotgun (WGS) entry which is preliminary data.</text>
</comment>
<sequence>MAGPSSLTLCTVWCCGGMAGGLAGKTTHHPWLWIVFPEGAKLPQLSSRYAAMRFVAPLNDEGAGFLPRHRNHMIGDRMDFVLDLISPQGMGAKKDKVTYTPLYFS</sequence>
<evidence type="ECO:0000256" key="1">
    <source>
        <dbReference type="SAM" id="SignalP"/>
    </source>
</evidence>
<keyword evidence="1" id="KW-0732">Signal</keyword>
<feature type="chain" id="PRO_5043954892" description="Secreted protein" evidence="1">
    <location>
        <begin position="24"/>
        <end position="105"/>
    </location>
</feature>
<organism evidence="2 3">
    <name type="scientific">Elysia marginata</name>
    <dbReference type="NCBI Taxonomy" id="1093978"/>
    <lineage>
        <taxon>Eukaryota</taxon>
        <taxon>Metazoa</taxon>
        <taxon>Spiralia</taxon>
        <taxon>Lophotrochozoa</taxon>
        <taxon>Mollusca</taxon>
        <taxon>Gastropoda</taxon>
        <taxon>Heterobranchia</taxon>
        <taxon>Euthyneura</taxon>
        <taxon>Panpulmonata</taxon>
        <taxon>Sacoglossa</taxon>
        <taxon>Placobranchoidea</taxon>
        <taxon>Plakobranchidae</taxon>
        <taxon>Elysia</taxon>
    </lineage>
</organism>
<dbReference type="EMBL" id="BMAT01011872">
    <property type="protein sequence ID" value="GFR81344.1"/>
    <property type="molecule type" value="Genomic_DNA"/>
</dbReference>
<gene>
    <name evidence="2" type="ORF">ElyMa_005922800</name>
</gene>
<evidence type="ECO:0000313" key="2">
    <source>
        <dbReference type="EMBL" id="GFR81344.1"/>
    </source>
</evidence>
<feature type="signal peptide" evidence="1">
    <location>
        <begin position="1"/>
        <end position="23"/>
    </location>
</feature>
<dbReference type="AlphaFoldDB" id="A0AAV4G824"/>
<keyword evidence="3" id="KW-1185">Reference proteome</keyword>